<dbReference type="PANTHER" id="PTHR43168:SF2">
    <property type="entry name" value="LARGE RIBOSOMAL SUBUNIT PROTEIN BL33C"/>
    <property type="match status" value="1"/>
</dbReference>
<dbReference type="NCBIfam" id="NF001764">
    <property type="entry name" value="PRK00504.1"/>
    <property type="match status" value="1"/>
</dbReference>
<organism evidence="5">
    <name type="scientific">Sporolithon durum</name>
    <dbReference type="NCBI Taxonomy" id="48970"/>
    <lineage>
        <taxon>Eukaryota</taxon>
        <taxon>Rhodophyta</taxon>
        <taxon>Florideophyceae</taxon>
        <taxon>Corallinophycidae</taxon>
        <taxon>Sporolithales</taxon>
        <taxon>Sporolithaceae</taxon>
        <taxon>Sporolithon</taxon>
    </lineage>
</organism>
<dbReference type="GeneID" id="27215542"/>
<dbReference type="InterPro" id="IPR018264">
    <property type="entry name" value="Ribosomal_bL33_CS"/>
</dbReference>
<evidence type="ECO:0000256" key="1">
    <source>
        <dbReference type="ARBA" id="ARBA00007596"/>
    </source>
</evidence>
<dbReference type="EMBL" id="KT266785">
    <property type="protein sequence ID" value="AMK96099.1"/>
    <property type="molecule type" value="Genomic_DNA"/>
</dbReference>
<dbReference type="GO" id="GO:1990904">
    <property type="term" value="C:ribonucleoprotein complex"/>
    <property type="evidence" value="ECO:0007669"/>
    <property type="project" value="UniProtKB-KW"/>
</dbReference>
<protein>
    <recommendedName>
        <fullName evidence="4">Large ribosomal subunit protein bL33c</fullName>
    </recommendedName>
</protein>
<dbReference type="PROSITE" id="PS00582">
    <property type="entry name" value="RIBOSOMAL_L33"/>
    <property type="match status" value="1"/>
</dbReference>
<evidence type="ECO:0000256" key="2">
    <source>
        <dbReference type="ARBA" id="ARBA00022980"/>
    </source>
</evidence>
<keyword evidence="3" id="KW-0687">Ribonucleoprotein</keyword>
<dbReference type="SUPFAM" id="SSF57829">
    <property type="entry name" value="Zn-binding ribosomal proteins"/>
    <property type="match status" value="1"/>
</dbReference>
<accession>A0A141SCT1</accession>
<evidence type="ECO:0000256" key="3">
    <source>
        <dbReference type="ARBA" id="ARBA00023274"/>
    </source>
</evidence>
<dbReference type="InterPro" id="IPR038584">
    <property type="entry name" value="Ribosomal_bL33_sf"/>
</dbReference>
<keyword evidence="5" id="KW-0934">Plastid</keyword>
<dbReference type="InterPro" id="IPR011332">
    <property type="entry name" value="Ribosomal_zn-bd"/>
</dbReference>
<dbReference type="GO" id="GO:0003735">
    <property type="term" value="F:structural constituent of ribosome"/>
    <property type="evidence" value="ECO:0007669"/>
    <property type="project" value="InterPro"/>
</dbReference>
<sequence length="64" mass="7556">MAKNKGSRITITMECHCKSNNNIKRKNGIFRYTSTKNKRNTPNRIILKKFCPNCNKHTLFKEIK</sequence>
<evidence type="ECO:0000313" key="5">
    <source>
        <dbReference type="EMBL" id="AMK96099.1"/>
    </source>
</evidence>
<dbReference type="NCBIfam" id="TIGR01023">
    <property type="entry name" value="rpmG_bact"/>
    <property type="match status" value="1"/>
</dbReference>
<keyword evidence="2 5" id="KW-0689">Ribosomal protein</keyword>
<dbReference type="RefSeq" id="YP_009243857.1">
    <property type="nucleotide sequence ID" value="NC_029857.1"/>
</dbReference>
<reference evidence="5" key="1">
    <citation type="submission" date="2015-07" db="EMBL/GenBank/DDBJ databases">
        <title>Reconstructing the complex evolutionary history of mobile plasmids in red algal genomes.</title>
        <authorList>
            <person name="Lee J."/>
            <person name="Kim K.M."/>
            <person name="Yang E.C."/>
            <person name="Miller K.A."/>
            <person name="Boo S.M."/>
            <person name="Bhattacharya D."/>
            <person name="Yoon H.S."/>
        </authorList>
    </citation>
    <scope>NUCLEOTIDE SEQUENCE</scope>
</reference>
<dbReference type="HAMAP" id="MF_00294">
    <property type="entry name" value="Ribosomal_bL33"/>
    <property type="match status" value="1"/>
</dbReference>
<evidence type="ECO:0000256" key="4">
    <source>
        <dbReference type="ARBA" id="ARBA00035276"/>
    </source>
</evidence>
<dbReference type="Gene3D" id="2.20.28.120">
    <property type="entry name" value="Ribosomal protein L33"/>
    <property type="match status" value="1"/>
</dbReference>
<dbReference type="Pfam" id="PF00471">
    <property type="entry name" value="Ribosomal_L33"/>
    <property type="match status" value="1"/>
</dbReference>
<comment type="similarity">
    <text evidence="1">Belongs to the bacterial ribosomal protein bL33 family.</text>
</comment>
<dbReference type="PANTHER" id="PTHR43168">
    <property type="entry name" value="50S RIBOSOMAL PROTEIN L33, CHLOROPLASTIC"/>
    <property type="match status" value="1"/>
</dbReference>
<proteinExistence type="inferred from homology"/>
<dbReference type="NCBIfam" id="NF001860">
    <property type="entry name" value="PRK00595.1"/>
    <property type="match status" value="1"/>
</dbReference>
<dbReference type="GO" id="GO:0005737">
    <property type="term" value="C:cytoplasm"/>
    <property type="evidence" value="ECO:0007669"/>
    <property type="project" value="UniProtKB-ARBA"/>
</dbReference>
<dbReference type="GO" id="GO:0005840">
    <property type="term" value="C:ribosome"/>
    <property type="evidence" value="ECO:0007669"/>
    <property type="project" value="UniProtKB-KW"/>
</dbReference>
<dbReference type="InterPro" id="IPR001705">
    <property type="entry name" value="Ribosomal_bL33"/>
</dbReference>
<gene>
    <name evidence="5" type="primary">rpl33</name>
    <name evidence="5" type="ORF">Sdur_040</name>
</gene>
<name>A0A141SCT1_9FLOR</name>
<geneLocation type="plastid" evidence="5"/>
<dbReference type="GO" id="GO:0006412">
    <property type="term" value="P:translation"/>
    <property type="evidence" value="ECO:0007669"/>
    <property type="project" value="InterPro"/>
</dbReference>
<dbReference type="AlphaFoldDB" id="A0A141SCT1"/>